<dbReference type="EMBL" id="MCRI01000016">
    <property type="protein sequence ID" value="ODN66617.1"/>
    <property type="molecule type" value="Genomic_DNA"/>
</dbReference>
<dbReference type="Gene3D" id="1.10.10.10">
    <property type="entry name" value="Winged helix-like DNA-binding domain superfamily/Winged helix DNA-binding domain"/>
    <property type="match status" value="1"/>
</dbReference>
<comment type="caution">
    <text evidence="1">The sequence shown here is derived from an EMBL/GenBank/DDBJ whole genome shotgun (WGS) entry which is preliminary data.</text>
</comment>
<dbReference type="AlphaFoldDB" id="A0A1E3GRH1"/>
<name>A0A1E3GRH1_9GAMM</name>
<reference evidence="1 2" key="1">
    <citation type="submission" date="2016-07" db="EMBL/GenBank/DDBJ databases">
        <title>Draft Genome Sequence of Methylophaga muralis Bur 1.</title>
        <authorList>
            <person name="Vasilenko O.V."/>
            <person name="Doronina N.V."/>
            <person name="Shmareva M.N."/>
            <person name="Tarlachkov S.V."/>
            <person name="Mustakhimov I."/>
            <person name="Trotsenko Y.A."/>
        </authorList>
    </citation>
    <scope>NUCLEOTIDE SEQUENCE [LARGE SCALE GENOMIC DNA]</scope>
    <source>
        <strain evidence="1 2">Bur 1</strain>
    </source>
</reference>
<sequence>MEQIIGDAAGKIWKYLQLNGATSTTKLATACELDIKLVQRALGWLAREDKLVSIQKGRTEIIDLKES</sequence>
<dbReference type="Pfam" id="PF10771">
    <property type="entry name" value="DUF2582"/>
    <property type="match status" value="1"/>
</dbReference>
<dbReference type="STRING" id="291169.A9E74_01680"/>
<evidence type="ECO:0000313" key="2">
    <source>
        <dbReference type="Proteomes" id="UP000094379"/>
    </source>
</evidence>
<evidence type="ECO:0000313" key="1">
    <source>
        <dbReference type="EMBL" id="ODN66617.1"/>
    </source>
</evidence>
<evidence type="ECO:0008006" key="3">
    <source>
        <dbReference type="Google" id="ProtNLM"/>
    </source>
</evidence>
<dbReference type="Proteomes" id="UP000094379">
    <property type="component" value="Unassembled WGS sequence"/>
</dbReference>
<gene>
    <name evidence="1" type="ORF">A9E74_01680</name>
</gene>
<dbReference type="PATRIC" id="fig|291169.3.peg.1690"/>
<accession>A0A1E3GRH1</accession>
<dbReference type="RefSeq" id="WP_141696784.1">
    <property type="nucleotide sequence ID" value="NZ_MCRI01000016.1"/>
</dbReference>
<protein>
    <recommendedName>
        <fullName evidence="3">Winged helix-turn-helix domain-containing protein</fullName>
    </recommendedName>
</protein>
<proteinExistence type="predicted"/>
<dbReference type="InterPro" id="IPR036388">
    <property type="entry name" value="WH-like_DNA-bd_sf"/>
</dbReference>
<dbReference type="InterPro" id="IPR019707">
    <property type="entry name" value="DUF2582"/>
</dbReference>
<keyword evidence="2" id="KW-1185">Reference proteome</keyword>
<organism evidence="1 2">
    <name type="scientific">Methylophaga muralis</name>
    <dbReference type="NCBI Taxonomy" id="291169"/>
    <lineage>
        <taxon>Bacteria</taxon>
        <taxon>Pseudomonadati</taxon>
        <taxon>Pseudomonadota</taxon>
        <taxon>Gammaproteobacteria</taxon>
        <taxon>Thiotrichales</taxon>
        <taxon>Piscirickettsiaceae</taxon>
        <taxon>Methylophaga</taxon>
    </lineage>
</organism>